<keyword evidence="3" id="KW-1185">Reference proteome</keyword>
<evidence type="ECO:0000313" key="2">
    <source>
        <dbReference type="EMBL" id="WDR02897.1"/>
    </source>
</evidence>
<dbReference type="Pfam" id="PF01370">
    <property type="entry name" value="Epimerase"/>
    <property type="match status" value="1"/>
</dbReference>
<sequence length="346" mass="37483">MTDWELGDLPERFASEDELEAFMTRPMPGLAADLAKAPGALTILGVGGKMGPSLAVMAKRADPARRVIGVARFSDAAARQKLDDAGVETITCDLLDKAAVAKLEVTPNVIFMAGMKFGASGNEPLTWAMNAHVPALIADHFITSRIVAFSTACVYPFVDIRHQGAREDVAPTPVGEYANSCVGRERMFQHFSGQHGTPGRLLRLSYAIDMRYGVLHDVAQSVLKGTEIPLVMGHANVIWQGDANAIALRALAHTTTPTTPLNLSGPEIVSIRAVANRFGQYFDRKPVFVGEEGPTSWLVNTDQQQKLFGYPQIPLARLIAWTADWVSRGQASLGKPTHFEVSDGKY</sequence>
<dbReference type="SUPFAM" id="SSF51735">
    <property type="entry name" value="NAD(P)-binding Rossmann-fold domains"/>
    <property type="match status" value="1"/>
</dbReference>
<organism evidence="2 3">
    <name type="scientific">Devosia algicola</name>
    <dbReference type="NCBI Taxonomy" id="3026418"/>
    <lineage>
        <taxon>Bacteria</taxon>
        <taxon>Pseudomonadati</taxon>
        <taxon>Pseudomonadota</taxon>
        <taxon>Alphaproteobacteria</taxon>
        <taxon>Hyphomicrobiales</taxon>
        <taxon>Devosiaceae</taxon>
        <taxon>Devosia</taxon>
    </lineage>
</organism>
<gene>
    <name evidence="2" type="ORF">PSQ19_01325</name>
</gene>
<evidence type="ECO:0000259" key="1">
    <source>
        <dbReference type="Pfam" id="PF01370"/>
    </source>
</evidence>
<evidence type="ECO:0000313" key="3">
    <source>
        <dbReference type="Proteomes" id="UP001220530"/>
    </source>
</evidence>
<protein>
    <submittedName>
        <fullName evidence="2">NAD-dependent epimerase/dehydratase family protein</fullName>
    </submittedName>
</protein>
<name>A0ABY7YNX3_9HYPH</name>
<dbReference type="EMBL" id="CP118246">
    <property type="protein sequence ID" value="WDR02897.1"/>
    <property type="molecule type" value="Genomic_DNA"/>
</dbReference>
<dbReference type="Gene3D" id="3.40.50.720">
    <property type="entry name" value="NAD(P)-binding Rossmann-like Domain"/>
    <property type="match status" value="1"/>
</dbReference>
<dbReference type="Proteomes" id="UP001220530">
    <property type="component" value="Chromosome"/>
</dbReference>
<proteinExistence type="predicted"/>
<feature type="domain" description="NAD-dependent epimerase/dehydratase" evidence="1">
    <location>
        <begin position="42"/>
        <end position="205"/>
    </location>
</feature>
<dbReference type="InterPro" id="IPR036291">
    <property type="entry name" value="NAD(P)-bd_dom_sf"/>
</dbReference>
<dbReference type="InterPro" id="IPR001509">
    <property type="entry name" value="Epimerase_deHydtase"/>
</dbReference>
<reference evidence="2 3" key="1">
    <citation type="submission" date="2023-02" db="EMBL/GenBank/DDBJ databases">
        <title>Devosia algicola sp. nov., isolated from the phycosphere of marine algae.</title>
        <authorList>
            <person name="Kim J.M."/>
            <person name="Lee J.K."/>
            <person name="Choi B.J."/>
            <person name="Bayburt H."/>
            <person name="Jeon C.O."/>
        </authorList>
    </citation>
    <scope>NUCLEOTIDE SEQUENCE [LARGE SCALE GENOMIC DNA]</scope>
    <source>
        <strain evidence="2 3">G20-9</strain>
    </source>
</reference>
<accession>A0ABY7YNX3</accession>
<dbReference type="RefSeq" id="WP_282219299.1">
    <property type="nucleotide sequence ID" value="NZ_CP118246.1"/>
</dbReference>